<dbReference type="InterPro" id="IPR055100">
    <property type="entry name" value="GNAT_LYC1-like"/>
</dbReference>
<sequence length="424" mass="47768">MTNKTIAGHVLVPATEAQDQIATEREWEEWGKPLLTQDQFITREKRVLGPTDFSVTRRQRWALVPADDTTTTDFLSACETYRRPILVKRPGKDEVERALSYSVCSVFVPENKRRNGYAGQMMRLLQHSLSPQDDVPALLDQQEQASIEASGALVVPLHEEGGEFKDGGKYGGNATCSFLYSDVGDFYSQAGWTVLGNRHVEWKPLSSQDRPDPLPDGAKWLQPEELSEVGRIDRQYLLSQLQNTSSDSTAIRFCVDDPEATSWRWLIKRSYFYATTLLPESAPKPTFFGLKLSSSSGKEADASYAVWMFDFIERKVAFLRLRYTSPSAFAQLVGAVRQQAAEFGMKKVVAWNVDLASLEAKLTDKDESKLKEGERVDSFEKELQGGVVVERKGSSASLPALAWYGDKKKGEKIEWVCNEYGWWC</sequence>
<feature type="domain" description="LYC1 C-terminal" evidence="1">
    <location>
        <begin position="199"/>
        <end position="424"/>
    </location>
</feature>
<reference evidence="3" key="1">
    <citation type="journal article" date="2013" name="Genome Announc.">
        <title>Draft genome sequence of Pseudozyma brasiliensis sp. nov. strain GHG001, a high producer of endo-1,4-xylanase isolated from an insect pest of sugarcane.</title>
        <authorList>
            <person name="Oliveira J.V.D.C."/>
            <person name="dos Santos R.A.C."/>
            <person name="Borges T.A."/>
            <person name="Riano-Pachon D.M."/>
            <person name="Goldman G.H."/>
        </authorList>
    </citation>
    <scope>NUCLEOTIDE SEQUENCE [LARGE SCALE GENOMIC DNA]</scope>
    <source>
        <strain evidence="3">GHG001</strain>
    </source>
</reference>
<organism evidence="2 3">
    <name type="scientific">Kalmanozyma brasiliensis (strain GHG001)</name>
    <name type="common">Yeast</name>
    <name type="synonym">Pseudozyma brasiliensis</name>
    <dbReference type="NCBI Taxonomy" id="1365824"/>
    <lineage>
        <taxon>Eukaryota</taxon>
        <taxon>Fungi</taxon>
        <taxon>Dikarya</taxon>
        <taxon>Basidiomycota</taxon>
        <taxon>Ustilaginomycotina</taxon>
        <taxon>Ustilaginomycetes</taxon>
        <taxon>Ustilaginales</taxon>
        <taxon>Ustilaginaceae</taxon>
        <taxon>Kalmanozyma</taxon>
    </lineage>
</organism>
<dbReference type="OrthoDB" id="2020070at2759"/>
<dbReference type="OMA" id="WIANERF"/>
<dbReference type="HOGENOM" id="CLU_038171_2_0_1"/>
<dbReference type="eggNOG" id="ENOG502S41G">
    <property type="taxonomic scope" value="Eukaryota"/>
</dbReference>
<dbReference type="InterPro" id="IPR053013">
    <property type="entry name" value="LAT"/>
</dbReference>
<dbReference type="AlphaFoldDB" id="V5ETK6"/>
<keyword evidence="3" id="KW-1185">Reference proteome</keyword>
<evidence type="ECO:0000313" key="3">
    <source>
        <dbReference type="Proteomes" id="UP000019377"/>
    </source>
</evidence>
<dbReference type="GeneID" id="27417505"/>
<dbReference type="RefSeq" id="XP_016293574.1">
    <property type="nucleotide sequence ID" value="XM_016434895.1"/>
</dbReference>
<name>V5ETK6_KALBG</name>
<evidence type="ECO:0000259" key="1">
    <source>
        <dbReference type="Pfam" id="PF22998"/>
    </source>
</evidence>
<dbReference type="STRING" id="1365824.V5ETK6"/>
<dbReference type="Pfam" id="PF22998">
    <property type="entry name" value="GNAT_LYC1-like"/>
    <property type="match status" value="1"/>
</dbReference>
<accession>V5ETK6</accession>
<dbReference type="Proteomes" id="UP000019377">
    <property type="component" value="Unassembled WGS sequence"/>
</dbReference>
<protein>
    <recommendedName>
        <fullName evidence="1">LYC1 C-terminal domain-containing protein</fullName>
    </recommendedName>
</protein>
<gene>
    <name evidence="2" type="ORF">PSEUBRA_SCAF15g05630</name>
</gene>
<dbReference type="PANTHER" id="PTHR34815">
    <property type="entry name" value="LYSINE ACETYLTRANSFERASE"/>
    <property type="match status" value="1"/>
</dbReference>
<proteinExistence type="predicted"/>
<dbReference type="EMBL" id="KI545857">
    <property type="protein sequence ID" value="EST08585.1"/>
    <property type="molecule type" value="Genomic_DNA"/>
</dbReference>
<evidence type="ECO:0000313" key="2">
    <source>
        <dbReference type="EMBL" id="EST08585.1"/>
    </source>
</evidence>
<dbReference type="PANTHER" id="PTHR34815:SF2">
    <property type="entry name" value="N-ACETYLTRANSFERASE DOMAIN-CONTAINING PROTEIN"/>
    <property type="match status" value="1"/>
</dbReference>